<evidence type="ECO:0000313" key="5">
    <source>
        <dbReference type="Proteomes" id="UP001408356"/>
    </source>
</evidence>
<comment type="similarity">
    <text evidence="1">Belongs to the zinc-containing alcohol dehydrogenase family.</text>
</comment>
<evidence type="ECO:0000256" key="1">
    <source>
        <dbReference type="ARBA" id="ARBA00008072"/>
    </source>
</evidence>
<dbReference type="Proteomes" id="UP001408356">
    <property type="component" value="Unassembled WGS sequence"/>
</dbReference>
<dbReference type="InterPro" id="IPR013154">
    <property type="entry name" value="ADH-like_N"/>
</dbReference>
<comment type="caution">
    <text evidence="4">The sequence shown here is derived from an EMBL/GenBank/DDBJ whole genome shotgun (WGS) entry which is preliminary data.</text>
</comment>
<name>A0ABR2VAP3_9PEZI</name>
<keyword evidence="2" id="KW-0560">Oxidoreductase</keyword>
<reference evidence="4 5" key="1">
    <citation type="journal article" date="2024" name="J. Plant Pathol.">
        <title>Sequence and assembly of the genome of Seiridium unicorne, isolate CBS 538.82, causal agent of cypress canker disease.</title>
        <authorList>
            <person name="Scali E."/>
            <person name="Rocca G.D."/>
            <person name="Danti R."/>
            <person name="Garbelotto M."/>
            <person name="Barberini S."/>
            <person name="Baroncelli R."/>
            <person name="Emiliani G."/>
        </authorList>
    </citation>
    <scope>NUCLEOTIDE SEQUENCE [LARGE SCALE GENOMIC DNA]</scope>
    <source>
        <strain evidence="4 5">BM-138-508</strain>
    </source>
</reference>
<dbReference type="Gene3D" id="3.90.180.10">
    <property type="entry name" value="Medium-chain alcohol dehydrogenases, catalytic domain"/>
    <property type="match status" value="1"/>
</dbReference>
<dbReference type="CDD" id="cd08249">
    <property type="entry name" value="enoyl_reductase_like"/>
    <property type="match status" value="1"/>
</dbReference>
<dbReference type="SMART" id="SM00829">
    <property type="entry name" value="PKS_ER"/>
    <property type="match status" value="1"/>
</dbReference>
<evidence type="ECO:0000256" key="2">
    <source>
        <dbReference type="ARBA" id="ARBA00023002"/>
    </source>
</evidence>
<organism evidence="4 5">
    <name type="scientific">Seiridium unicorne</name>
    <dbReference type="NCBI Taxonomy" id="138068"/>
    <lineage>
        <taxon>Eukaryota</taxon>
        <taxon>Fungi</taxon>
        <taxon>Dikarya</taxon>
        <taxon>Ascomycota</taxon>
        <taxon>Pezizomycotina</taxon>
        <taxon>Sordariomycetes</taxon>
        <taxon>Xylariomycetidae</taxon>
        <taxon>Amphisphaeriales</taxon>
        <taxon>Sporocadaceae</taxon>
        <taxon>Seiridium</taxon>
    </lineage>
</organism>
<protein>
    <submittedName>
        <fullName evidence="4">Enoyl reductase (ER) domain-containing protein</fullName>
    </submittedName>
</protein>
<dbReference type="SUPFAM" id="SSF50129">
    <property type="entry name" value="GroES-like"/>
    <property type="match status" value="1"/>
</dbReference>
<sequence length="357" mass="37823">MAVPETFKAAVMPEEGAQNVVADRSLAPLEKGEVAIKITATAINPVDWKIRDYKFFLQKFPAVAGSDAAGEIAAVGPEVSGFAEGDRVFFQGIIGKYDSSTFQQYCKMPAALVAKTPENISDEQASGISLASIAVLVAFYDKATGHGLTPPWEEGGREAGKGKAIVILGGSSSVGQYSIQLAKLSGFSKIVTSSSAAHAEYLRGLGADVVLDRSKQSEPADFASAIGDLPLVFVHDAISTKETLMLGVKIVQATKTKHTHVYATQNNVDDEIEKQAAQEPKTSVKPVLGMGSKPELRYLSEPLWKSLGGEEGYVAKGLYQPNRPLVIPGGLAAIETALKKNKDGVSGQKVVIKPFDS</sequence>
<proteinExistence type="inferred from homology"/>
<feature type="domain" description="Enoyl reductase (ER)" evidence="3">
    <location>
        <begin position="16"/>
        <end position="352"/>
    </location>
</feature>
<keyword evidence="5" id="KW-1185">Reference proteome</keyword>
<evidence type="ECO:0000259" key="3">
    <source>
        <dbReference type="SMART" id="SM00829"/>
    </source>
</evidence>
<accession>A0ABR2VAP3</accession>
<dbReference type="PANTHER" id="PTHR45348">
    <property type="entry name" value="HYPOTHETICAL OXIDOREDUCTASE (EUROFUNG)"/>
    <property type="match status" value="1"/>
</dbReference>
<dbReference type="EMBL" id="JARVKF010000068">
    <property type="protein sequence ID" value="KAK9423596.1"/>
    <property type="molecule type" value="Genomic_DNA"/>
</dbReference>
<dbReference type="Gene3D" id="3.40.50.720">
    <property type="entry name" value="NAD(P)-binding Rossmann-like Domain"/>
    <property type="match status" value="1"/>
</dbReference>
<dbReference type="InterPro" id="IPR011032">
    <property type="entry name" value="GroES-like_sf"/>
</dbReference>
<dbReference type="InterPro" id="IPR047122">
    <property type="entry name" value="Trans-enoyl_RdTase-like"/>
</dbReference>
<dbReference type="InterPro" id="IPR036291">
    <property type="entry name" value="NAD(P)-bd_dom_sf"/>
</dbReference>
<dbReference type="InterPro" id="IPR020843">
    <property type="entry name" value="ER"/>
</dbReference>
<evidence type="ECO:0000313" key="4">
    <source>
        <dbReference type="EMBL" id="KAK9423596.1"/>
    </source>
</evidence>
<gene>
    <name evidence="4" type="ORF">SUNI508_04077</name>
</gene>
<dbReference type="SUPFAM" id="SSF51735">
    <property type="entry name" value="NAD(P)-binding Rossmann-fold domains"/>
    <property type="match status" value="1"/>
</dbReference>
<dbReference type="PANTHER" id="PTHR45348:SF2">
    <property type="entry name" value="ZINC-TYPE ALCOHOL DEHYDROGENASE-LIKE PROTEIN C2E1P3.01"/>
    <property type="match status" value="1"/>
</dbReference>
<dbReference type="Pfam" id="PF08240">
    <property type="entry name" value="ADH_N"/>
    <property type="match status" value="1"/>
</dbReference>